<name>A0A2K3M3N0_TRIPR</name>
<reference evidence="1 2" key="1">
    <citation type="journal article" date="2014" name="Am. J. Bot.">
        <title>Genome assembly and annotation for red clover (Trifolium pratense; Fabaceae).</title>
        <authorList>
            <person name="Istvanek J."/>
            <person name="Jaros M."/>
            <person name="Krenek A."/>
            <person name="Repkova J."/>
        </authorList>
    </citation>
    <scope>NUCLEOTIDE SEQUENCE [LARGE SCALE GENOMIC DNA]</scope>
    <source>
        <strain evidence="2">cv. Tatra</strain>
        <tissue evidence="1">Young leaves</tissue>
    </source>
</reference>
<feature type="non-terminal residue" evidence="1">
    <location>
        <position position="1"/>
    </location>
</feature>
<dbReference type="AlphaFoldDB" id="A0A2K3M3N0"/>
<comment type="caution">
    <text evidence="1">The sequence shown here is derived from an EMBL/GenBank/DDBJ whole genome shotgun (WGS) entry which is preliminary data.</text>
</comment>
<dbReference type="EMBL" id="ASHM01048623">
    <property type="protein sequence ID" value="PNX85386.1"/>
    <property type="molecule type" value="Genomic_DNA"/>
</dbReference>
<dbReference type="Proteomes" id="UP000236291">
    <property type="component" value="Unassembled WGS sequence"/>
</dbReference>
<evidence type="ECO:0000313" key="2">
    <source>
        <dbReference type="Proteomes" id="UP000236291"/>
    </source>
</evidence>
<accession>A0A2K3M3N0</accession>
<gene>
    <name evidence="1" type="ORF">L195_g041455</name>
</gene>
<organism evidence="1 2">
    <name type="scientific">Trifolium pratense</name>
    <name type="common">Red clover</name>
    <dbReference type="NCBI Taxonomy" id="57577"/>
    <lineage>
        <taxon>Eukaryota</taxon>
        <taxon>Viridiplantae</taxon>
        <taxon>Streptophyta</taxon>
        <taxon>Embryophyta</taxon>
        <taxon>Tracheophyta</taxon>
        <taxon>Spermatophyta</taxon>
        <taxon>Magnoliopsida</taxon>
        <taxon>eudicotyledons</taxon>
        <taxon>Gunneridae</taxon>
        <taxon>Pentapetalae</taxon>
        <taxon>rosids</taxon>
        <taxon>fabids</taxon>
        <taxon>Fabales</taxon>
        <taxon>Fabaceae</taxon>
        <taxon>Papilionoideae</taxon>
        <taxon>50 kb inversion clade</taxon>
        <taxon>NPAAA clade</taxon>
        <taxon>Hologalegina</taxon>
        <taxon>IRL clade</taxon>
        <taxon>Trifolieae</taxon>
        <taxon>Trifolium</taxon>
    </lineage>
</organism>
<proteinExistence type="predicted"/>
<sequence>PHVEEMLSPSILGGVHNSLIMNVARLREESIYVARKFLCGTTRRIFQGGNFLLLVLRAPMFVEELRGRNFVFESALLREVGCKDSQSINRREEIHLELFTSFLPSLLLLLTYSIFKVSFLPSSTSFKGSNLRSNSDEQLMNLIAFWEFYAFIVEERKLYFLPRYGYRFVGET</sequence>
<evidence type="ECO:0000313" key="1">
    <source>
        <dbReference type="EMBL" id="PNX85386.1"/>
    </source>
</evidence>
<reference evidence="1 2" key="2">
    <citation type="journal article" date="2017" name="Front. Plant Sci.">
        <title>Gene Classification and Mining of Molecular Markers Useful in Red Clover (Trifolium pratense) Breeding.</title>
        <authorList>
            <person name="Istvanek J."/>
            <person name="Dluhosova J."/>
            <person name="Dluhos P."/>
            <person name="Patkova L."/>
            <person name="Nedelnik J."/>
            <person name="Repkova J."/>
        </authorList>
    </citation>
    <scope>NUCLEOTIDE SEQUENCE [LARGE SCALE GENOMIC DNA]</scope>
    <source>
        <strain evidence="2">cv. Tatra</strain>
        <tissue evidence="1">Young leaves</tissue>
    </source>
</reference>
<protein>
    <submittedName>
        <fullName evidence="1">Uncharacterized protein</fullName>
    </submittedName>
</protein>